<dbReference type="Proteomes" id="UP000198975">
    <property type="component" value="Unassembled WGS sequence"/>
</dbReference>
<dbReference type="OrthoDB" id="1426432at2"/>
<evidence type="ECO:0000313" key="1">
    <source>
        <dbReference type="EMBL" id="SCC12804.1"/>
    </source>
</evidence>
<accession>A0A1C4C1C8</accession>
<evidence type="ECO:0000313" key="2">
    <source>
        <dbReference type="Proteomes" id="UP000198975"/>
    </source>
</evidence>
<proteinExistence type="predicted"/>
<dbReference type="AlphaFoldDB" id="A0A1C4C1C8"/>
<protein>
    <submittedName>
        <fullName evidence="1">Uncharacterized protein</fullName>
    </submittedName>
</protein>
<dbReference type="EMBL" id="FMAY01000006">
    <property type="protein sequence ID" value="SCC12804.1"/>
    <property type="molecule type" value="Genomic_DNA"/>
</dbReference>
<name>A0A1C4C1C8_9ENTR</name>
<gene>
    <name evidence="1" type="ORF">GA0061071_106161</name>
</gene>
<sequence length="157" mass="18174">MNISRLAVDRLLKINWFINLGKPTVLYHATQLTDENAFIKEIASGDWEDTTLEARNEITGHLAKKHSNDYQEWNTLAREAQGIIDTEITPLVTNNEVVQHVILDNIKWDLINYLMEDAYKKHLKGSLFFESLINIYEHGHIPCGWNGKWPVGKLIIY</sequence>
<keyword evidence="2" id="KW-1185">Reference proteome</keyword>
<organism evidence="1 2">
    <name type="scientific">Kosakonia oryzendophytica</name>
    <dbReference type="NCBI Taxonomy" id="1005665"/>
    <lineage>
        <taxon>Bacteria</taxon>
        <taxon>Pseudomonadati</taxon>
        <taxon>Pseudomonadota</taxon>
        <taxon>Gammaproteobacteria</taxon>
        <taxon>Enterobacterales</taxon>
        <taxon>Enterobacteriaceae</taxon>
        <taxon>Kosakonia</taxon>
    </lineage>
</organism>
<reference evidence="2" key="1">
    <citation type="submission" date="2016-08" db="EMBL/GenBank/DDBJ databases">
        <authorList>
            <person name="Varghese N."/>
            <person name="Submissions Spin"/>
        </authorList>
    </citation>
    <scope>NUCLEOTIDE SEQUENCE [LARGE SCALE GENOMIC DNA]</scope>
    <source>
        <strain evidence="2">REICA_082</strain>
    </source>
</reference>